<dbReference type="Gene3D" id="3.30.420.40">
    <property type="match status" value="2"/>
</dbReference>
<dbReference type="Gene3D" id="1.10.10.10">
    <property type="entry name" value="Winged helix-like DNA-binding domain superfamily/Winged helix DNA-binding domain"/>
    <property type="match status" value="1"/>
</dbReference>
<dbReference type="AlphaFoldDB" id="A0A4R1ETR8"/>
<protein>
    <submittedName>
        <fullName evidence="2">Putative NBD/HSP70 family sugar kinase</fullName>
    </submittedName>
</protein>
<dbReference type="InterPro" id="IPR036390">
    <property type="entry name" value="WH_DNA-bd_sf"/>
</dbReference>
<dbReference type="SUPFAM" id="SSF46785">
    <property type="entry name" value="Winged helix' DNA-binding domain"/>
    <property type="match status" value="1"/>
</dbReference>
<keyword evidence="2" id="KW-0808">Transferase</keyword>
<proteinExistence type="inferred from homology"/>
<dbReference type="Proteomes" id="UP000294887">
    <property type="component" value="Unassembled WGS sequence"/>
</dbReference>
<dbReference type="OrthoDB" id="8595273at2"/>
<comment type="similarity">
    <text evidence="1">Belongs to the ROK (NagC/XylR) family.</text>
</comment>
<dbReference type="GO" id="GO:0016301">
    <property type="term" value="F:kinase activity"/>
    <property type="evidence" value="ECO:0007669"/>
    <property type="project" value="UniProtKB-KW"/>
</dbReference>
<dbReference type="PANTHER" id="PTHR18964">
    <property type="entry name" value="ROK (REPRESSOR, ORF, KINASE) FAMILY"/>
    <property type="match status" value="1"/>
</dbReference>
<dbReference type="InterPro" id="IPR043129">
    <property type="entry name" value="ATPase_NBD"/>
</dbReference>
<dbReference type="InterPro" id="IPR000600">
    <property type="entry name" value="ROK"/>
</dbReference>
<keyword evidence="2" id="KW-0418">Kinase</keyword>
<dbReference type="Pfam" id="PF13412">
    <property type="entry name" value="HTH_24"/>
    <property type="match status" value="1"/>
</dbReference>
<comment type="caution">
    <text evidence="2">The sequence shown here is derived from an EMBL/GenBank/DDBJ whole genome shotgun (WGS) entry which is preliminary data.</text>
</comment>
<keyword evidence="3" id="KW-1185">Reference proteome</keyword>
<evidence type="ECO:0000313" key="2">
    <source>
        <dbReference type="EMBL" id="TCJ83194.1"/>
    </source>
</evidence>
<evidence type="ECO:0000313" key="3">
    <source>
        <dbReference type="Proteomes" id="UP000294887"/>
    </source>
</evidence>
<organism evidence="2 3">
    <name type="scientific">Cocleimonas flava</name>
    <dbReference type="NCBI Taxonomy" id="634765"/>
    <lineage>
        <taxon>Bacteria</taxon>
        <taxon>Pseudomonadati</taxon>
        <taxon>Pseudomonadota</taxon>
        <taxon>Gammaproteobacteria</taxon>
        <taxon>Thiotrichales</taxon>
        <taxon>Thiotrichaceae</taxon>
        <taxon>Cocleimonas</taxon>
    </lineage>
</organism>
<name>A0A4R1ETR8_9GAMM</name>
<reference evidence="2 3" key="1">
    <citation type="submission" date="2019-03" db="EMBL/GenBank/DDBJ databases">
        <title>Genomic Encyclopedia of Type Strains, Phase IV (KMG-IV): sequencing the most valuable type-strain genomes for metagenomic binning, comparative biology and taxonomic classification.</title>
        <authorList>
            <person name="Goeker M."/>
        </authorList>
    </citation>
    <scope>NUCLEOTIDE SEQUENCE [LARGE SCALE GENOMIC DNA]</scope>
    <source>
        <strain evidence="2 3">DSM 24830</strain>
    </source>
</reference>
<dbReference type="PANTHER" id="PTHR18964:SF149">
    <property type="entry name" value="BIFUNCTIONAL UDP-N-ACETYLGLUCOSAMINE 2-EPIMERASE_N-ACETYLMANNOSAMINE KINASE"/>
    <property type="match status" value="1"/>
</dbReference>
<dbReference type="SUPFAM" id="SSF53067">
    <property type="entry name" value="Actin-like ATPase domain"/>
    <property type="match status" value="1"/>
</dbReference>
<gene>
    <name evidence="2" type="ORF">EV695_3934</name>
</gene>
<dbReference type="Pfam" id="PF00480">
    <property type="entry name" value="ROK"/>
    <property type="match status" value="1"/>
</dbReference>
<accession>A0A4R1ETR8</accession>
<dbReference type="EMBL" id="SMFQ01000005">
    <property type="protein sequence ID" value="TCJ83194.1"/>
    <property type="molecule type" value="Genomic_DNA"/>
</dbReference>
<sequence>MRQIQLLEINDRSEKVIDPSGGSNQTRVRAYNERLLLSLVRRHGSQPKSEIARRTGLSAQTVSVIMRALEKDGLLLRGDPKRGQVGQPSIPMFLNPEGAFSIGLKIGRRSADLLMVDFLGNPRQSLHFNYSYPVQEEIFQFAQSGIKELTSKLTEDQRSRIAGIGVALPFELWNWAEKIGAPPELMQDWQNKDFAERLERRCLYPVFEQNDATAACGAELIFGQGSELADFVYFFIGTFIGGGIVLNQAVYSGHTGNAGALGSMPVVNEKGVATQLIDHASMLELENQIKKDGLDIPFEILKEEDWGVLGKSLEHWINETAHHLAIAVASSHSVIDFEAAIIDGDFPSDVRLRIVEATINRIAELDLQGISCPKVYSGLVGRNARAVGAASLPLFSRYLLDQSVLFKSLSAG</sequence>
<dbReference type="InterPro" id="IPR036388">
    <property type="entry name" value="WH-like_DNA-bd_sf"/>
</dbReference>
<evidence type="ECO:0000256" key="1">
    <source>
        <dbReference type="ARBA" id="ARBA00006479"/>
    </source>
</evidence>